<comment type="subcellular location">
    <subcellularLocation>
        <location evidence="1">Secreted</location>
        <location evidence="1">Cell wall</location>
        <topology evidence="1">Peptidoglycan-anchor</topology>
    </subcellularLocation>
</comment>
<accession>A0ABU9EVE4</accession>
<feature type="region of interest" description="Disordered" evidence="6">
    <location>
        <begin position="955"/>
        <end position="1025"/>
    </location>
</feature>
<dbReference type="Pfam" id="PF18957">
    <property type="entry name" value="RibLong"/>
    <property type="match status" value="5"/>
</dbReference>
<dbReference type="PROSITE" id="PS50268">
    <property type="entry name" value="CADHERIN_2"/>
    <property type="match status" value="2"/>
</dbReference>
<dbReference type="InterPro" id="IPR013783">
    <property type="entry name" value="Ig-like_fold"/>
</dbReference>
<feature type="region of interest" description="Disordered" evidence="6">
    <location>
        <begin position="1248"/>
        <end position="1359"/>
    </location>
</feature>
<protein>
    <submittedName>
        <fullName evidence="10">YPDG domain-containing protein</fullName>
    </submittedName>
</protein>
<sequence>MNKREKQQSDFLTKQNKYSIRKFTVGTASIIVGSLLFLGVGNQAEAAEDANADAPANAAVAPEKPAAEAQPAAETQPDGADTTNKDNPQPATSPDKATLPEKPATQDEKITDKIDTNDICYVGENPTAKGVGTNPSDGVLVNWEKSFDEGDFSGADSKSKTIEHVYSVGGLTPEEVATMVPGGAADAGTVKYSWEEKKFTGNEEYDGWHVAKDSTGDSFKIVQPEMAVQTQPGVTEFKGEKTKVYNNPLGKNAVASSGKDVPSLAGTANWKKNSGNAYRTDTKRYIELGTEGTKVESREIPVNPDSLVRFHFSYRGVYGTNEHAYLDSEQGVAYLVDTATGKKLTNLDKADQISTTSGYFGWTYAATIYKIPHDVKSVNIVLEAGDTATSYAKGYPDADNPGYLFDNVGLELGPALESEQTLTRLSPDGKTEANYYGKNKIYKRGDVLQYTLETTNRGGVYSDDNSTIIKVPEGLSIKGDLPKDFTYDEANRTITVGNRTFDNSTSTINLDFQVDNDITENGIYFESYINFKFGTYYYGNAISDGSNINHQTCFIGTDQKIYLDTLAPEAPKVDDIDTVAKNVPVTPPAATDTKKLEVTFPGANQPVTLTKDDNGKWLLDNTPVAEDNGKLLVPVPTDVDLKPDTKITAVAYDIAGNESQPGDGNVTDEAPVIEASDVTIVRGTKHFDTPADKTSYLKSLATVTDKEDDASTTDNKNTKFEVVSDSNFNPDVAGTYEITVKATDGDGKETTKTFNITVAPNAADTHNPNYGEAETKPGAPITVPQTGDKDLPEGSEFSVDPKDVPEGWTVTVDPKTGDVTATPGKDVEPGTTVNIPVKVTYPDGSEDQTNAKVSVTPTDADDNNPAYGEASTKPGKDVVVPQTGDKDLPEGTEFSVDPKDIPEGWTVTVDPKTGDVTATPGKDVEPGTSVEIPVKVTYPDGSEDQTNAKVGVVSDDAADHNPSYEEANTKPGQPVTVKQTGDKDLPEGTEFSVDPKDIPEGWTVTVDPKTGDVTITPGKDVKPGTTVNIPVKVTYPDGTTETTSIKVSVTPTDADNHNPAFGDATTKPGAPVTVEQNGDKNLPEGTEFSVDPKDVPEGWTVTVDPKTGDITATPGKDVKPGTSVEIPVKVTYPDGSEDQTNAKVGVVSDDAADHNHPGYENTGIEPGAAIIVHQTGDNTMPDGSKYAIVDGTKLPEGWTVTVNPETGDLTVVAPKDAKPGTTLEVPVLVTYPDGTTEQIVLKLNVVDPKDNSCDKDGKDDNNGKDNNGKDKGTDGSDNSGRNHGDNGTDGSDNSENNGDNGANNNGNNSNNNSNNGANTGNVTNNNNTANSSSAIAKDNKDNAATAKSNKKSLPKTGTVESTTAFGLLAAIAGFALLRRRKRTEK</sequence>
<dbReference type="Pfam" id="PF04650">
    <property type="entry name" value="YSIRK_signal"/>
    <property type="match status" value="1"/>
</dbReference>
<feature type="compositionally biased region" description="Polar residues" evidence="6">
    <location>
        <begin position="847"/>
        <end position="857"/>
    </location>
</feature>
<dbReference type="PROSITE" id="PS50847">
    <property type="entry name" value="GRAM_POS_ANCHORING"/>
    <property type="match status" value="1"/>
</dbReference>
<evidence type="ECO:0000256" key="3">
    <source>
        <dbReference type="ARBA" id="ARBA00022525"/>
    </source>
</evidence>
<evidence type="ECO:0000256" key="1">
    <source>
        <dbReference type="ARBA" id="ARBA00004168"/>
    </source>
</evidence>
<feature type="region of interest" description="Disordered" evidence="6">
    <location>
        <begin position="46"/>
        <end position="112"/>
    </location>
</feature>
<dbReference type="InterPro" id="IPR002126">
    <property type="entry name" value="Cadherin-like_dom"/>
</dbReference>
<dbReference type="Proteomes" id="UP001380601">
    <property type="component" value="Unassembled WGS sequence"/>
</dbReference>
<keyword evidence="5" id="KW-0572">Peptidoglycan-anchor</keyword>
<feature type="transmembrane region" description="Helical" evidence="7">
    <location>
        <begin position="20"/>
        <end position="40"/>
    </location>
</feature>
<dbReference type="Gene3D" id="2.60.40.10">
    <property type="entry name" value="Immunoglobulins"/>
    <property type="match status" value="1"/>
</dbReference>
<dbReference type="NCBIfam" id="NF038186">
    <property type="entry name" value="YPDG_rpt"/>
    <property type="match status" value="5"/>
</dbReference>
<evidence type="ECO:0000256" key="2">
    <source>
        <dbReference type="ARBA" id="ARBA00022512"/>
    </source>
</evidence>
<keyword evidence="4" id="KW-0732">Signal</keyword>
<organism evidence="10 11">
    <name type="scientific">Staphylococcus debuckii</name>
    <dbReference type="NCBI Taxonomy" id="2044912"/>
    <lineage>
        <taxon>Bacteria</taxon>
        <taxon>Bacillati</taxon>
        <taxon>Bacillota</taxon>
        <taxon>Bacilli</taxon>
        <taxon>Bacillales</taxon>
        <taxon>Staphylococcaceae</taxon>
        <taxon>Staphylococcus</taxon>
    </lineage>
</organism>
<comment type="caution">
    <text evidence="10">The sequence shown here is derived from an EMBL/GenBank/DDBJ whole genome shotgun (WGS) entry which is preliminary data.</text>
</comment>
<keyword evidence="2" id="KW-0134">Cell wall</keyword>
<keyword evidence="11" id="KW-1185">Reference proteome</keyword>
<dbReference type="InterPro" id="IPR044055">
    <property type="entry name" value="RibLong"/>
</dbReference>
<evidence type="ECO:0000256" key="6">
    <source>
        <dbReference type="SAM" id="MobiDB-lite"/>
    </source>
</evidence>
<dbReference type="Pfam" id="PF00746">
    <property type="entry name" value="Gram_pos_anchor"/>
    <property type="match status" value="1"/>
</dbReference>
<dbReference type="NCBIfam" id="TIGR01168">
    <property type="entry name" value="YSIRK_signal"/>
    <property type="match status" value="1"/>
</dbReference>
<feature type="compositionally biased region" description="Low complexity" evidence="6">
    <location>
        <begin position="52"/>
        <end position="78"/>
    </location>
</feature>
<dbReference type="InterPro" id="IPR019931">
    <property type="entry name" value="LPXTG_anchor"/>
</dbReference>
<feature type="compositionally biased region" description="Basic and acidic residues" evidence="6">
    <location>
        <begin position="1248"/>
        <end position="1286"/>
    </location>
</feature>
<dbReference type="NCBIfam" id="TIGR01167">
    <property type="entry name" value="LPXTG_anchor"/>
    <property type="match status" value="1"/>
</dbReference>
<keyword evidence="7" id="KW-1133">Transmembrane helix</keyword>
<dbReference type="CDD" id="cd11304">
    <property type="entry name" value="Cadherin_repeat"/>
    <property type="match status" value="1"/>
</dbReference>
<dbReference type="RefSeq" id="WP_341611164.1">
    <property type="nucleotide sequence ID" value="NZ_JBBWSC010000001.1"/>
</dbReference>
<feature type="compositionally biased region" description="Low complexity" evidence="6">
    <location>
        <begin position="1288"/>
        <end position="1347"/>
    </location>
</feature>
<name>A0ABU9EVE4_9STAP</name>
<evidence type="ECO:0000256" key="7">
    <source>
        <dbReference type="SAM" id="Phobius"/>
    </source>
</evidence>
<evidence type="ECO:0000313" key="11">
    <source>
        <dbReference type="Proteomes" id="UP001380601"/>
    </source>
</evidence>
<evidence type="ECO:0000256" key="5">
    <source>
        <dbReference type="ARBA" id="ARBA00023088"/>
    </source>
</evidence>
<feature type="region of interest" description="Disordered" evidence="6">
    <location>
        <begin position="1049"/>
        <end position="1124"/>
    </location>
</feature>
<feature type="domain" description="Cadherin" evidence="8">
    <location>
        <begin position="714"/>
        <end position="867"/>
    </location>
</feature>
<keyword evidence="7" id="KW-0472">Membrane</keyword>
<dbReference type="InterPro" id="IPR005877">
    <property type="entry name" value="YSIRK_signal_dom"/>
</dbReference>
<reference evidence="10 11" key="1">
    <citation type="submission" date="2024-04" db="EMBL/GenBank/DDBJ databases">
        <title>Staphylococcus debuckii a clinical isolate.</title>
        <authorList>
            <person name="Magnan C."/>
            <person name="Plumet L."/>
            <person name="Morsli M."/>
            <person name="Molle V."/>
            <person name="Lavigne J.-P."/>
        </authorList>
    </citation>
    <scope>NUCLEOTIDE SEQUENCE [LARGE SCALE GENOMIC DNA]</scope>
    <source>
        <strain evidence="10 11">NSD001</strain>
    </source>
</reference>
<proteinExistence type="predicted"/>
<keyword evidence="3" id="KW-0964">Secreted</keyword>
<keyword evidence="7" id="KW-0812">Transmembrane</keyword>
<feature type="domain" description="Gram-positive cocci surface proteins LPxTG" evidence="9">
    <location>
        <begin position="1353"/>
        <end position="1385"/>
    </location>
</feature>
<feature type="domain" description="Cadherin" evidence="8">
    <location>
        <begin position="968"/>
        <end position="1061"/>
    </location>
</feature>
<feature type="compositionally biased region" description="Polar residues" evidence="6">
    <location>
        <begin position="81"/>
        <end position="92"/>
    </location>
</feature>
<evidence type="ECO:0000259" key="9">
    <source>
        <dbReference type="PROSITE" id="PS50847"/>
    </source>
</evidence>
<feature type="transmembrane region" description="Helical" evidence="7">
    <location>
        <begin position="1357"/>
        <end position="1377"/>
    </location>
</feature>
<evidence type="ECO:0000259" key="8">
    <source>
        <dbReference type="PROSITE" id="PS50268"/>
    </source>
</evidence>
<dbReference type="EMBL" id="JBBWSC010000001">
    <property type="protein sequence ID" value="MEL0537476.1"/>
    <property type="molecule type" value="Genomic_DNA"/>
</dbReference>
<evidence type="ECO:0000313" key="10">
    <source>
        <dbReference type="EMBL" id="MEL0537476.1"/>
    </source>
</evidence>
<evidence type="ECO:0000256" key="4">
    <source>
        <dbReference type="ARBA" id="ARBA00022729"/>
    </source>
</evidence>
<gene>
    <name evidence="10" type="ORF">AADA34_01895</name>
</gene>
<feature type="region of interest" description="Disordered" evidence="6">
    <location>
        <begin position="761"/>
        <end position="930"/>
    </location>
</feature>